<keyword evidence="7" id="KW-0508">mRNA splicing</keyword>
<dbReference type="InterPro" id="IPR011709">
    <property type="entry name" value="DEAD-box_helicase_OB_fold"/>
</dbReference>
<dbReference type="GO" id="GO:0016787">
    <property type="term" value="F:hydrolase activity"/>
    <property type="evidence" value="ECO:0007669"/>
    <property type="project" value="UniProtKB-KW"/>
</dbReference>
<evidence type="ECO:0000313" key="11">
    <source>
        <dbReference type="EMBL" id="KAG7530570.1"/>
    </source>
</evidence>
<evidence type="ECO:0000256" key="1">
    <source>
        <dbReference type="ARBA" id="ARBA00012552"/>
    </source>
</evidence>
<dbReference type="InterPro" id="IPR027417">
    <property type="entry name" value="P-loop_NTPase"/>
</dbReference>
<dbReference type="OrthoDB" id="10253254at2759"/>
<dbReference type="AlphaFoldDB" id="A0A8K0JK00"/>
<dbReference type="PANTHER" id="PTHR18934:SF109">
    <property type="entry name" value="ATP-DEPENDENT RNA HELICASE DHX15 HOMOLOG"/>
    <property type="match status" value="1"/>
</dbReference>
<evidence type="ECO:0000256" key="4">
    <source>
        <dbReference type="ARBA" id="ARBA00022801"/>
    </source>
</evidence>
<organism evidence="11 12">
    <name type="scientific">Filobasidium floriforme</name>
    <dbReference type="NCBI Taxonomy" id="5210"/>
    <lineage>
        <taxon>Eukaryota</taxon>
        <taxon>Fungi</taxon>
        <taxon>Dikarya</taxon>
        <taxon>Basidiomycota</taxon>
        <taxon>Agaricomycotina</taxon>
        <taxon>Tremellomycetes</taxon>
        <taxon>Filobasidiales</taxon>
        <taxon>Filobasidiaceae</taxon>
        <taxon>Filobasidium</taxon>
    </lineage>
</organism>
<keyword evidence="12" id="KW-1185">Reference proteome</keyword>
<dbReference type="Pfam" id="PF21010">
    <property type="entry name" value="HA2_C"/>
    <property type="match status" value="1"/>
</dbReference>
<dbReference type="Gene3D" id="1.20.120.1080">
    <property type="match status" value="1"/>
</dbReference>
<dbReference type="InterPro" id="IPR048333">
    <property type="entry name" value="HA2_WH"/>
</dbReference>
<keyword evidence="6" id="KW-0067">ATP-binding</keyword>
<gene>
    <name evidence="11" type="ORF">FFLO_04933</name>
</gene>
<comment type="caution">
    <text evidence="11">The sequence shown here is derived from an EMBL/GenBank/DDBJ whole genome shotgun (WGS) entry which is preliminary data.</text>
</comment>
<evidence type="ECO:0000256" key="6">
    <source>
        <dbReference type="ARBA" id="ARBA00022840"/>
    </source>
</evidence>
<keyword evidence="2" id="KW-0507">mRNA processing</keyword>
<evidence type="ECO:0000256" key="2">
    <source>
        <dbReference type="ARBA" id="ARBA00022664"/>
    </source>
</evidence>
<accession>A0A8K0JK00</accession>
<feature type="domain" description="Helicase-associated" evidence="10">
    <location>
        <begin position="2"/>
        <end position="92"/>
    </location>
</feature>
<reference evidence="11" key="1">
    <citation type="submission" date="2020-04" db="EMBL/GenBank/DDBJ databases">
        <title>Analysis of mating type loci in Filobasidium floriforme.</title>
        <authorList>
            <person name="Nowrousian M."/>
        </authorList>
    </citation>
    <scope>NUCLEOTIDE SEQUENCE</scope>
    <source>
        <strain evidence="11">CBS 6242</strain>
    </source>
</reference>
<name>A0A8K0JK00_9TREE</name>
<dbReference type="GO" id="GO:0006397">
    <property type="term" value="P:mRNA processing"/>
    <property type="evidence" value="ECO:0007669"/>
    <property type="project" value="UniProtKB-KW"/>
</dbReference>
<sequence>MRALELLNYLAALDDDGGMTPLGQIMAEFPLDPQLAKMLICSPEFGCSNEILSLTAMLSVPNVFVRPNNARKEADMAKAQFTHPDGDHLTMLNVYHAFKSNEHDKQWAWNNFLSQRSLQQADNVRAQLRRSMEKYDLDLVSTAFEDKNYWLNIRKALTVGFFMQVAHREGEKGAYNTVKDGQIVKLHKSCGLDTNPEWVLYNEFVLTTANFIRTVTEIRGEWLLEYAPQYFDLDTWNEEHRKGETFKAVKALKERLMGRRGKSDGAGAIKDKKRKTH</sequence>
<dbReference type="PANTHER" id="PTHR18934">
    <property type="entry name" value="ATP-DEPENDENT RNA HELICASE"/>
    <property type="match status" value="1"/>
</dbReference>
<evidence type="ECO:0000256" key="8">
    <source>
        <dbReference type="ARBA" id="ARBA00047984"/>
    </source>
</evidence>
<dbReference type="SMART" id="SM00847">
    <property type="entry name" value="HA2"/>
    <property type="match status" value="1"/>
</dbReference>
<dbReference type="Proteomes" id="UP000812966">
    <property type="component" value="Unassembled WGS sequence"/>
</dbReference>
<dbReference type="GO" id="GO:0003724">
    <property type="term" value="F:RNA helicase activity"/>
    <property type="evidence" value="ECO:0007669"/>
    <property type="project" value="UniProtKB-EC"/>
</dbReference>
<dbReference type="SUPFAM" id="SSF52540">
    <property type="entry name" value="P-loop containing nucleoside triphosphate hydrolases"/>
    <property type="match status" value="1"/>
</dbReference>
<dbReference type="InterPro" id="IPR007502">
    <property type="entry name" value="Helicase-assoc_dom"/>
</dbReference>
<dbReference type="GO" id="GO:0005524">
    <property type="term" value="F:ATP binding"/>
    <property type="evidence" value="ECO:0007669"/>
    <property type="project" value="UniProtKB-KW"/>
</dbReference>
<protein>
    <recommendedName>
        <fullName evidence="1">RNA helicase</fullName>
        <ecNumber evidence="1">3.6.4.13</ecNumber>
    </recommendedName>
</protein>
<dbReference type="Pfam" id="PF04408">
    <property type="entry name" value="WHD_HA2"/>
    <property type="match status" value="1"/>
</dbReference>
<comment type="catalytic activity">
    <reaction evidence="8">
        <text>ATP + H2O = ADP + phosphate + H(+)</text>
        <dbReference type="Rhea" id="RHEA:13065"/>
        <dbReference type="ChEBI" id="CHEBI:15377"/>
        <dbReference type="ChEBI" id="CHEBI:15378"/>
        <dbReference type="ChEBI" id="CHEBI:30616"/>
        <dbReference type="ChEBI" id="CHEBI:43474"/>
        <dbReference type="ChEBI" id="CHEBI:456216"/>
        <dbReference type="EC" id="3.6.4.13"/>
    </reaction>
</comment>
<proteinExistence type="predicted"/>
<evidence type="ECO:0000259" key="10">
    <source>
        <dbReference type="SMART" id="SM00847"/>
    </source>
</evidence>
<evidence type="ECO:0000256" key="9">
    <source>
        <dbReference type="SAM" id="MobiDB-lite"/>
    </source>
</evidence>
<keyword evidence="3" id="KW-0547">Nucleotide-binding</keyword>
<keyword evidence="4" id="KW-0378">Hydrolase</keyword>
<keyword evidence="5" id="KW-0347">Helicase</keyword>
<feature type="region of interest" description="Disordered" evidence="9">
    <location>
        <begin position="257"/>
        <end position="277"/>
    </location>
</feature>
<dbReference type="GO" id="GO:0005681">
    <property type="term" value="C:spliceosomal complex"/>
    <property type="evidence" value="ECO:0007669"/>
    <property type="project" value="TreeGrafter"/>
</dbReference>
<dbReference type="EC" id="3.6.4.13" evidence="1"/>
<dbReference type="GO" id="GO:0008380">
    <property type="term" value="P:RNA splicing"/>
    <property type="evidence" value="ECO:0007669"/>
    <property type="project" value="UniProtKB-KW"/>
</dbReference>
<dbReference type="Pfam" id="PF07717">
    <property type="entry name" value="OB_NTP_bind"/>
    <property type="match status" value="1"/>
</dbReference>
<dbReference type="EMBL" id="JABELV010000114">
    <property type="protein sequence ID" value="KAG7530570.1"/>
    <property type="molecule type" value="Genomic_DNA"/>
</dbReference>
<evidence type="ECO:0000313" key="12">
    <source>
        <dbReference type="Proteomes" id="UP000812966"/>
    </source>
</evidence>
<dbReference type="GO" id="GO:0003723">
    <property type="term" value="F:RNA binding"/>
    <property type="evidence" value="ECO:0007669"/>
    <property type="project" value="TreeGrafter"/>
</dbReference>
<evidence type="ECO:0000256" key="5">
    <source>
        <dbReference type="ARBA" id="ARBA00022806"/>
    </source>
</evidence>
<evidence type="ECO:0000256" key="7">
    <source>
        <dbReference type="ARBA" id="ARBA00023187"/>
    </source>
</evidence>
<evidence type="ECO:0000256" key="3">
    <source>
        <dbReference type="ARBA" id="ARBA00022741"/>
    </source>
</evidence>